<name>A0A8J2TVI1_9MICO</name>
<dbReference type="InterPro" id="IPR011034">
    <property type="entry name" value="Formyl_transferase-like_C_sf"/>
</dbReference>
<dbReference type="Proteomes" id="UP000616114">
    <property type="component" value="Unassembled WGS sequence"/>
</dbReference>
<dbReference type="EMBL" id="BMFY01000001">
    <property type="protein sequence ID" value="GGA03716.1"/>
    <property type="molecule type" value="Genomic_DNA"/>
</dbReference>
<dbReference type="GO" id="GO:0003905">
    <property type="term" value="F:alkylbase DNA N-glycosylase activity"/>
    <property type="evidence" value="ECO:0007669"/>
    <property type="project" value="InterPro"/>
</dbReference>
<dbReference type="PANTHER" id="PTHR10429:SF0">
    <property type="entry name" value="DNA-3-METHYLADENINE GLYCOSYLASE"/>
    <property type="match status" value="1"/>
</dbReference>
<dbReference type="NCBIfam" id="NF002003">
    <property type="entry name" value="PRK00802.1-3"/>
    <property type="match status" value="1"/>
</dbReference>
<evidence type="ECO:0000256" key="2">
    <source>
        <dbReference type="ARBA" id="ARBA00022763"/>
    </source>
</evidence>
<sequence length="214" mass="23192">MPEQIGREFFARPILEVAPRVLGGVLRRHEADGDVAIRLTEVEAYDGTIDPASHAYRGRTARNATMFGPPGHLYCYFIYGMHHSLNMVCGPEGAPTGLLIRAGEVVHGEALARQRRERRRTVSSRTRAPMLHAALARGPGCVAQALGVTLDNDGDDLFGPGWSFQPPASASEDVQQGPRVGVSRAADVPWRFWLPGEPSVSAYRAAQPRAGASR</sequence>
<evidence type="ECO:0000256" key="1">
    <source>
        <dbReference type="ARBA" id="ARBA00009232"/>
    </source>
</evidence>
<protein>
    <recommendedName>
        <fullName evidence="5">Putative 3-methyladenine DNA glycosylase</fullName>
        <ecNumber evidence="5">3.2.2.-</ecNumber>
    </recommendedName>
</protein>
<dbReference type="PANTHER" id="PTHR10429">
    <property type="entry name" value="DNA-3-METHYLADENINE GLYCOSYLASE"/>
    <property type="match status" value="1"/>
</dbReference>
<evidence type="ECO:0000256" key="5">
    <source>
        <dbReference type="HAMAP-Rule" id="MF_00527"/>
    </source>
</evidence>
<keyword evidence="7" id="KW-1185">Reference proteome</keyword>
<keyword evidence="3 5" id="KW-0378">Hydrolase</keyword>
<keyword evidence="2 5" id="KW-0227">DNA damage</keyword>
<reference evidence="6" key="1">
    <citation type="journal article" date="2014" name="Int. J. Syst. Evol. Microbiol.">
        <title>Complete genome sequence of Corynebacterium casei LMG S-19264T (=DSM 44701T), isolated from a smear-ripened cheese.</title>
        <authorList>
            <consortium name="US DOE Joint Genome Institute (JGI-PGF)"/>
            <person name="Walter F."/>
            <person name="Albersmeier A."/>
            <person name="Kalinowski J."/>
            <person name="Ruckert C."/>
        </authorList>
    </citation>
    <scope>NUCLEOTIDE SEQUENCE</scope>
    <source>
        <strain evidence="6">CGMCC 1.12785</strain>
    </source>
</reference>
<dbReference type="GO" id="GO:0006284">
    <property type="term" value="P:base-excision repair"/>
    <property type="evidence" value="ECO:0007669"/>
    <property type="project" value="InterPro"/>
</dbReference>
<gene>
    <name evidence="6" type="ORF">GCM10011333_03080</name>
</gene>
<keyword evidence="4 5" id="KW-0234">DNA repair</keyword>
<comment type="caution">
    <text evidence="6">The sequence shown here is derived from an EMBL/GenBank/DDBJ whole genome shotgun (WGS) entry which is preliminary data.</text>
</comment>
<dbReference type="GO" id="GO:0003677">
    <property type="term" value="F:DNA binding"/>
    <property type="evidence" value="ECO:0007669"/>
    <property type="project" value="InterPro"/>
</dbReference>
<dbReference type="AlphaFoldDB" id="A0A8J2TVI1"/>
<evidence type="ECO:0000256" key="4">
    <source>
        <dbReference type="ARBA" id="ARBA00023204"/>
    </source>
</evidence>
<dbReference type="NCBIfam" id="TIGR00567">
    <property type="entry name" value="3mg"/>
    <property type="match status" value="1"/>
</dbReference>
<evidence type="ECO:0000256" key="3">
    <source>
        <dbReference type="ARBA" id="ARBA00022801"/>
    </source>
</evidence>
<evidence type="ECO:0000313" key="7">
    <source>
        <dbReference type="Proteomes" id="UP000616114"/>
    </source>
</evidence>
<reference evidence="6" key="2">
    <citation type="submission" date="2020-09" db="EMBL/GenBank/DDBJ databases">
        <authorList>
            <person name="Sun Q."/>
            <person name="Zhou Y."/>
        </authorList>
    </citation>
    <scope>NUCLEOTIDE SEQUENCE</scope>
    <source>
        <strain evidence="6">CGMCC 1.12785</strain>
    </source>
</reference>
<dbReference type="Pfam" id="PF02245">
    <property type="entry name" value="Pur_DNA_glyco"/>
    <property type="match status" value="1"/>
</dbReference>
<evidence type="ECO:0000313" key="6">
    <source>
        <dbReference type="EMBL" id="GGA03716.1"/>
    </source>
</evidence>
<dbReference type="FunFam" id="3.10.300.10:FF:000001">
    <property type="entry name" value="Putative 3-methyladenine DNA glycosylase"/>
    <property type="match status" value="1"/>
</dbReference>
<accession>A0A8J2TVI1</accession>
<dbReference type="Gene3D" id="3.10.300.10">
    <property type="entry name" value="Methylpurine-DNA glycosylase (MPG)"/>
    <property type="match status" value="1"/>
</dbReference>
<dbReference type="RefSeq" id="WP_188549146.1">
    <property type="nucleotide sequence ID" value="NZ_BMFY01000001.1"/>
</dbReference>
<dbReference type="HAMAP" id="MF_00527">
    <property type="entry name" value="3MGH"/>
    <property type="match status" value="1"/>
</dbReference>
<dbReference type="InterPro" id="IPR003180">
    <property type="entry name" value="MPG"/>
</dbReference>
<organism evidence="6 7">
    <name type="scientific">Sediminivirga luteola</name>
    <dbReference type="NCBI Taxonomy" id="1774748"/>
    <lineage>
        <taxon>Bacteria</taxon>
        <taxon>Bacillati</taxon>
        <taxon>Actinomycetota</taxon>
        <taxon>Actinomycetes</taxon>
        <taxon>Micrococcales</taxon>
        <taxon>Brevibacteriaceae</taxon>
        <taxon>Sediminivirga</taxon>
    </lineage>
</organism>
<dbReference type="CDD" id="cd00540">
    <property type="entry name" value="AAG"/>
    <property type="match status" value="1"/>
</dbReference>
<comment type="similarity">
    <text evidence="1 5">Belongs to the DNA glycosylase MPG family.</text>
</comment>
<dbReference type="InterPro" id="IPR036995">
    <property type="entry name" value="MPG_sf"/>
</dbReference>
<dbReference type="SUPFAM" id="SSF50486">
    <property type="entry name" value="FMT C-terminal domain-like"/>
    <property type="match status" value="1"/>
</dbReference>
<proteinExistence type="inferred from homology"/>
<dbReference type="EC" id="3.2.2.-" evidence="5"/>